<reference evidence="1 2" key="1">
    <citation type="journal article" date="2021" name="Microbiol. Spectr.">
        <title>A Single Bacterium Capable of Oxidation and Reduction of Iron at Circumneutral pH.</title>
        <authorList>
            <person name="Kato S."/>
            <person name="Ohkuma M."/>
        </authorList>
    </citation>
    <scope>NUCLEOTIDE SEQUENCE [LARGE SCALE GENOMIC DNA]</scope>
    <source>
        <strain evidence="1 2">MIZ03</strain>
    </source>
</reference>
<organism evidence="1 2">
    <name type="scientific">Rhodoferax lithotrophicus</name>
    <dbReference type="NCBI Taxonomy" id="2798804"/>
    <lineage>
        <taxon>Bacteria</taxon>
        <taxon>Pseudomonadati</taxon>
        <taxon>Pseudomonadota</taxon>
        <taxon>Betaproteobacteria</taxon>
        <taxon>Burkholderiales</taxon>
        <taxon>Comamonadaceae</taxon>
        <taxon>Rhodoferax</taxon>
    </lineage>
</organism>
<name>A0ABM7ML61_9BURK</name>
<dbReference type="RefSeq" id="WP_223911207.1">
    <property type="nucleotide sequence ID" value="NZ_AP024238.1"/>
</dbReference>
<dbReference type="EMBL" id="AP024238">
    <property type="protein sequence ID" value="BCO26942.1"/>
    <property type="molecule type" value="Genomic_DNA"/>
</dbReference>
<accession>A0ABM7ML61</accession>
<protein>
    <submittedName>
        <fullName evidence="1">Uncharacterized protein</fullName>
    </submittedName>
</protein>
<gene>
    <name evidence="1" type="ORF">MIZ03_1829</name>
</gene>
<keyword evidence="2" id="KW-1185">Reference proteome</keyword>
<dbReference type="Proteomes" id="UP000824366">
    <property type="component" value="Chromosome"/>
</dbReference>
<evidence type="ECO:0000313" key="1">
    <source>
        <dbReference type="EMBL" id="BCO26942.1"/>
    </source>
</evidence>
<evidence type="ECO:0000313" key="2">
    <source>
        <dbReference type="Proteomes" id="UP000824366"/>
    </source>
</evidence>
<sequence>MPNPANKGVSLNTNNEAMPIDDVAVRVLTDEPSSSLGQTVVSPAAQAMLARLNLQPSFLLGWHKMSEGDAIDLLGQKVLQQPLPECCPIVTSYDTELGPVEVVTELFNDAGLNRIRTRMLLPGERQ</sequence>
<proteinExistence type="predicted"/>